<proteinExistence type="predicted"/>
<comment type="caution">
    <text evidence="2">The sequence shown here is derived from an EMBL/GenBank/DDBJ whole genome shotgun (WGS) entry which is preliminary data.</text>
</comment>
<organism evidence="2 3">
    <name type="scientific">Nocardia rhizosphaerae</name>
    <dbReference type="NCBI Taxonomy" id="1691571"/>
    <lineage>
        <taxon>Bacteria</taxon>
        <taxon>Bacillati</taxon>
        <taxon>Actinomycetota</taxon>
        <taxon>Actinomycetes</taxon>
        <taxon>Mycobacteriales</taxon>
        <taxon>Nocardiaceae</taxon>
        <taxon>Nocardia</taxon>
    </lineage>
</organism>
<dbReference type="EMBL" id="JBHSBA010000005">
    <property type="protein sequence ID" value="MFC4125641.1"/>
    <property type="molecule type" value="Genomic_DNA"/>
</dbReference>
<evidence type="ECO:0000313" key="2">
    <source>
        <dbReference type="EMBL" id="MFC4125641.1"/>
    </source>
</evidence>
<dbReference type="SUPFAM" id="SSF82171">
    <property type="entry name" value="DPP6 N-terminal domain-like"/>
    <property type="match status" value="1"/>
</dbReference>
<feature type="region of interest" description="Disordered" evidence="1">
    <location>
        <begin position="137"/>
        <end position="165"/>
    </location>
</feature>
<dbReference type="RefSeq" id="WP_378550038.1">
    <property type="nucleotide sequence ID" value="NZ_JBHSBA010000005.1"/>
</dbReference>
<evidence type="ECO:0000313" key="3">
    <source>
        <dbReference type="Proteomes" id="UP001595767"/>
    </source>
</evidence>
<name>A0ABV8L4L5_9NOCA</name>
<sequence>MGVASESGRAWIAGAMAAAALLMAGCGTEPTALPAITPDQPDATSVFAYRTTGELAVFRDGDTVHATGSFGYSADAVSFTADGRFAFAVESSTGTLVAVRVRDGAVSRTDCDCAVAVGLRDAVVGWWREPGQLMSLDLAGTEPAGPERDVTLPDSPSPRSGGDFDGARLVAATPDYLLVARVESQGLWWEKTHLYAIGPDVVLPLGRVPGIDADLSAAAGPDGHTFVLAGSTARSATCGTGHVATIDVRTNAVRELPVLPGECSVAYSPRWGADDTITVATRKWADTPGAPSAVDRLQSAAQGWAPLAEQPVVDMLPRMRRSTVQVVAGDPVDARAIPHGVLVLEHDGTRTELADQVVALGTPAARQG</sequence>
<evidence type="ECO:0000256" key="1">
    <source>
        <dbReference type="SAM" id="MobiDB-lite"/>
    </source>
</evidence>
<evidence type="ECO:0008006" key="4">
    <source>
        <dbReference type="Google" id="ProtNLM"/>
    </source>
</evidence>
<gene>
    <name evidence="2" type="ORF">ACFOW8_11935</name>
</gene>
<keyword evidence="3" id="KW-1185">Reference proteome</keyword>
<protein>
    <recommendedName>
        <fullName evidence="4">Lipoprotein</fullName>
    </recommendedName>
</protein>
<accession>A0ABV8L4L5</accession>
<reference evidence="3" key="1">
    <citation type="journal article" date="2019" name="Int. J. Syst. Evol. Microbiol.">
        <title>The Global Catalogue of Microorganisms (GCM) 10K type strain sequencing project: providing services to taxonomists for standard genome sequencing and annotation.</title>
        <authorList>
            <consortium name="The Broad Institute Genomics Platform"/>
            <consortium name="The Broad Institute Genome Sequencing Center for Infectious Disease"/>
            <person name="Wu L."/>
            <person name="Ma J."/>
        </authorList>
    </citation>
    <scope>NUCLEOTIDE SEQUENCE [LARGE SCALE GENOMIC DNA]</scope>
    <source>
        <strain evidence="3">CGMCC 4.7204</strain>
    </source>
</reference>
<dbReference type="Proteomes" id="UP001595767">
    <property type="component" value="Unassembled WGS sequence"/>
</dbReference>